<dbReference type="InterPro" id="IPR036899">
    <property type="entry name" value="Ribosomal_uL13_sf"/>
</dbReference>
<dbReference type="AlphaFoldDB" id="A0A2K5APM1"/>
<dbReference type="RefSeq" id="WP_197706682.1">
    <property type="nucleotide sequence ID" value="NZ_LT981265.1"/>
</dbReference>
<evidence type="ECO:0000256" key="1">
    <source>
        <dbReference type="ARBA" id="ARBA00006227"/>
    </source>
</evidence>
<feature type="compositionally biased region" description="Basic and acidic residues" evidence="5">
    <location>
        <begin position="7"/>
        <end position="22"/>
    </location>
</feature>
<evidence type="ECO:0000313" key="7">
    <source>
        <dbReference type="Proteomes" id="UP000236248"/>
    </source>
</evidence>
<protein>
    <recommendedName>
        <fullName evidence="4">Large ribosomal subunit protein uL13</fullName>
    </recommendedName>
</protein>
<evidence type="ECO:0000256" key="4">
    <source>
        <dbReference type="HAMAP-Rule" id="MF_01366"/>
    </source>
</evidence>
<feature type="region of interest" description="Disordered" evidence="5">
    <location>
        <begin position="1"/>
        <end position="25"/>
    </location>
</feature>
<organism evidence="6 7">
    <name type="scientific">Candidatus Nitrosocaldus cavascurensis</name>
    <dbReference type="NCBI Taxonomy" id="2058097"/>
    <lineage>
        <taxon>Archaea</taxon>
        <taxon>Nitrososphaerota</taxon>
        <taxon>Nitrososphaeria</taxon>
        <taxon>Candidatus Nitrosocaldales</taxon>
        <taxon>Candidatus Nitrosocaldaceae</taxon>
        <taxon>Candidatus Nitrosocaldus</taxon>
    </lineage>
</organism>
<dbReference type="GO" id="GO:0003735">
    <property type="term" value="F:structural constituent of ribosome"/>
    <property type="evidence" value="ECO:0007669"/>
    <property type="project" value="UniProtKB-UniRule"/>
</dbReference>
<dbReference type="PANTHER" id="PTHR11545">
    <property type="entry name" value="RIBOSOMAL PROTEIN L13"/>
    <property type="match status" value="1"/>
</dbReference>
<dbReference type="PIRSF" id="PIRSF002181">
    <property type="entry name" value="Ribosomal_L13"/>
    <property type="match status" value="1"/>
</dbReference>
<dbReference type="Pfam" id="PF00572">
    <property type="entry name" value="Ribosomal_L13"/>
    <property type="match status" value="1"/>
</dbReference>
<comment type="subunit">
    <text evidence="4">Part of the 50S ribosomal subunit.</text>
</comment>
<dbReference type="GO" id="GO:0022625">
    <property type="term" value="C:cytosolic large ribosomal subunit"/>
    <property type="evidence" value="ECO:0007669"/>
    <property type="project" value="UniProtKB-UniRule"/>
</dbReference>
<dbReference type="GO" id="GO:0003729">
    <property type="term" value="F:mRNA binding"/>
    <property type="evidence" value="ECO:0007669"/>
    <property type="project" value="TreeGrafter"/>
</dbReference>
<dbReference type="CDD" id="cd00392">
    <property type="entry name" value="Ribosomal_L13"/>
    <property type="match status" value="1"/>
</dbReference>
<accession>A0A2K5APM1</accession>
<comment type="function">
    <text evidence="4">This protein is one of the early assembly proteins of the 50S ribosomal subunit, although it is not seen to bind rRNA by itself. It is important during the early stages of 50S assembly.</text>
</comment>
<dbReference type="NCBIfam" id="NF005004">
    <property type="entry name" value="PRK06394.1"/>
    <property type="match status" value="1"/>
</dbReference>
<dbReference type="GeneID" id="41594463"/>
<reference evidence="7" key="1">
    <citation type="submission" date="2018-01" db="EMBL/GenBank/DDBJ databases">
        <authorList>
            <person name="Kerou L M."/>
        </authorList>
    </citation>
    <scope>NUCLEOTIDE SEQUENCE [LARGE SCALE GENOMIC DNA]</scope>
    <source>
        <strain evidence="7">SCU2</strain>
    </source>
</reference>
<keyword evidence="2 4" id="KW-0689">Ribosomal protein</keyword>
<dbReference type="InterPro" id="IPR005822">
    <property type="entry name" value="Ribosomal_uL13"/>
</dbReference>
<name>A0A2K5APM1_9ARCH</name>
<proteinExistence type="inferred from homology"/>
<evidence type="ECO:0000256" key="5">
    <source>
        <dbReference type="SAM" id="MobiDB-lite"/>
    </source>
</evidence>
<evidence type="ECO:0000313" key="6">
    <source>
        <dbReference type="EMBL" id="SPC33559.1"/>
    </source>
</evidence>
<dbReference type="KEGG" id="ncv:NCAV_0365"/>
<evidence type="ECO:0000256" key="2">
    <source>
        <dbReference type="ARBA" id="ARBA00022980"/>
    </source>
</evidence>
<dbReference type="SUPFAM" id="SSF52161">
    <property type="entry name" value="Ribosomal protein L13"/>
    <property type="match status" value="1"/>
</dbReference>
<dbReference type="Gene3D" id="3.90.1180.10">
    <property type="entry name" value="Ribosomal protein L13"/>
    <property type="match status" value="1"/>
</dbReference>
<dbReference type="HAMAP" id="MF_01366">
    <property type="entry name" value="Ribosomal_uL13"/>
    <property type="match status" value="1"/>
</dbReference>
<keyword evidence="3 4" id="KW-0687">Ribonucleoprotein</keyword>
<dbReference type="NCBIfam" id="TIGR01077">
    <property type="entry name" value="L13_A_E"/>
    <property type="match status" value="1"/>
</dbReference>
<dbReference type="EMBL" id="LT981265">
    <property type="protein sequence ID" value="SPC33559.1"/>
    <property type="molecule type" value="Genomic_DNA"/>
</dbReference>
<dbReference type="GO" id="GO:0006412">
    <property type="term" value="P:translation"/>
    <property type="evidence" value="ECO:0007669"/>
    <property type="project" value="UniProtKB-UniRule"/>
</dbReference>
<comment type="similarity">
    <text evidence="1 4">Belongs to the universal ribosomal protein uL13 family.</text>
</comment>
<dbReference type="InterPro" id="IPR005755">
    <property type="entry name" value="Ribosomal_uL13_euk/arc"/>
</dbReference>
<keyword evidence="7" id="KW-1185">Reference proteome</keyword>
<sequence>MSSISDAKQDLKGKDKGKDDGKGNPIVVDATGHIAGRLCSYVAKLLLEGKSVVIVNAEKAFISGKRSSVIEEWHKFLEIASVVHPKHGPFHPRRPDNIIRRMVRGMLPRKRPKGISAMKRLRVYIGVPEEYAGAEFKVFDDAKIRKPESYYISIYDLARSIGWSP</sequence>
<dbReference type="PANTHER" id="PTHR11545:SF3">
    <property type="entry name" value="LARGE RIBOSOMAL SUBUNIT PROTEIN UL13"/>
    <property type="match status" value="1"/>
</dbReference>
<gene>
    <name evidence="6" type="primary">rpl13p</name>
    <name evidence="4" type="synonym">rpl13</name>
    <name evidence="6" type="ORF">NCAV_0365</name>
</gene>
<dbReference type="GO" id="GO:0017148">
    <property type="term" value="P:negative regulation of translation"/>
    <property type="evidence" value="ECO:0007669"/>
    <property type="project" value="TreeGrafter"/>
</dbReference>
<evidence type="ECO:0000256" key="3">
    <source>
        <dbReference type="ARBA" id="ARBA00023274"/>
    </source>
</evidence>
<dbReference type="Proteomes" id="UP000236248">
    <property type="component" value="Chromosome NCAV"/>
</dbReference>
<dbReference type="InterPro" id="IPR005823">
    <property type="entry name" value="Ribosomal_uL13_bac-type"/>
</dbReference>